<comment type="caution">
    <text evidence="6">The sequence shown here is derived from an EMBL/GenBank/DDBJ whole genome shotgun (WGS) entry which is preliminary data.</text>
</comment>
<dbReference type="InterPro" id="IPR024119">
    <property type="entry name" value="TF_DEAF-1"/>
</dbReference>
<dbReference type="Pfam" id="PF14737">
    <property type="entry name" value="DUF4470"/>
    <property type="match status" value="1"/>
</dbReference>
<keyword evidence="3" id="KW-0862">Zinc</keyword>
<dbReference type="Pfam" id="PF01753">
    <property type="entry name" value="zf-MYND"/>
    <property type="match status" value="1"/>
</dbReference>
<keyword evidence="7" id="KW-1185">Reference proteome</keyword>
<sequence>MLTPSLVAPVTPLYAIGNTPAVSLTRSLPQGVDADILLLGCGDVRHILYTAYSEQGLPPRKIDITCCDVQDHIVARNVLLLSFLCEANADMPPGVLWNIYYSRYLSDADMNTLQAQARKLLEFSTSLQEWHDCPYGKILRFCDQRTFDCTRTVWKQYDNSVSVKGTDLYLSNFRAAMRQSDAHKGKAYGPGSAVYTAAKSAAPLYISLGNDVQAALADMWAQEIAGSNTSPAQYPNPLFATALSDSVTLAFPSNPLLSFHLATAGVKLTALSPLRLDASDPDDSTHSKLVQAAKLQFAGWTTAFKKLSANMVVRYVAADCFAFCQTLQHSLSTGKTCANFYRRQLDPRPLVLDDAAYGKAATAPRQFDVIDTSNLSDHSGSLNLLVSAGPLLKEKPSSTLYVESMARGTAGDKEKFETLLCGHTRTLSLLLGLAPIEHWTNASAVSYYDELAIAIGERAELGKPDAGPNTQYRLAWKLSSCVSGNTPAALSLDPPRLADILLKVYLDMFSHESPSVLTAAIADQSKIASFAYPPYHRGSFVALVKAVCGRARTDAAEVGRLLIKMIEKDSSLLFGSNYAHGLALDMSWAGVYSDAWLTTHIRRDDPSKGTFCKWKEIPEAVAVTLVVPPSRWQPVFKEASDRGVGLTLEGHLRVVGSWHNMYANVQITFGTVTASGSRDSDDYTLSVEEDARGSQGESPLVASFYASAAALQIDKGTSQVALCLQSTVQNCKLFAPKLGMPMAIFETGLEDSDHVHVTKHCPGQQGLPVVGSSALQADPAATQSADITLTPEVDDATGGIVAIAGRADITSDEGKRLLEERVPVTLQQTSPFTIDVVFGDRVLVQTIVYRAPVTRDNIRTRIARKSSYIEVIARLAEPAVSSILEDYIYPTVADHGPSPGSIIPVTLNIPVLNLDRLPIIDVSDKKSLSFLTPLASSIFSDRERRLREGVGESGTGSAPPVRLNFKESLFLMLMVSSGLQGGQTGLFAFALPETGIHMLLFVSALRLDGANASVVLDAAVIPMTVDMLKDDEFQAFLIILRTLECCSITVDDAELVTWKKVLPALAERCRTWSHSSGCEYSARGTVPLSTSAGGQVLCSCGRGRLPEGFVGVPDWETTARKYATRIAISPTFAVPFVEDVVDREFAKEMWKDPGQGKERCRNCGATESKKGGALKKCMRCLEVRYCSAECQKKDWRKHRMECKEAEVYGMDLD</sequence>
<dbReference type="Proteomes" id="UP001174691">
    <property type="component" value="Unassembled WGS sequence"/>
</dbReference>
<dbReference type="SUPFAM" id="SSF144232">
    <property type="entry name" value="HIT/MYND zinc finger-like"/>
    <property type="match status" value="1"/>
</dbReference>
<reference evidence="6" key="1">
    <citation type="submission" date="2022-07" db="EMBL/GenBank/DDBJ databases">
        <title>Fungi with potential for degradation of polypropylene.</title>
        <authorList>
            <person name="Gostincar C."/>
        </authorList>
    </citation>
    <scope>NUCLEOTIDE SEQUENCE</scope>
    <source>
        <strain evidence="6">EXF-13287</strain>
    </source>
</reference>
<name>A0AA38VKH7_9PEZI</name>
<organism evidence="6 7">
    <name type="scientific">Coniochaeta hoffmannii</name>
    <dbReference type="NCBI Taxonomy" id="91930"/>
    <lineage>
        <taxon>Eukaryota</taxon>
        <taxon>Fungi</taxon>
        <taxon>Dikarya</taxon>
        <taxon>Ascomycota</taxon>
        <taxon>Pezizomycotina</taxon>
        <taxon>Sordariomycetes</taxon>
        <taxon>Sordariomycetidae</taxon>
        <taxon>Coniochaetales</taxon>
        <taxon>Coniochaetaceae</taxon>
        <taxon>Coniochaeta</taxon>
    </lineage>
</organism>
<keyword evidence="1" id="KW-0479">Metal-binding</keyword>
<dbReference type="AlphaFoldDB" id="A0AA38VKH7"/>
<dbReference type="PANTHER" id="PTHR10237:SF15">
    <property type="entry name" value="LD37257P"/>
    <property type="match status" value="1"/>
</dbReference>
<evidence type="ECO:0000313" key="7">
    <source>
        <dbReference type="Proteomes" id="UP001174691"/>
    </source>
</evidence>
<evidence type="ECO:0000256" key="2">
    <source>
        <dbReference type="ARBA" id="ARBA00022771"/>
    </source>
</evidence>
<dbReference type="PROSITE" id="PS01360">
    <property type="entry name" value="ZF_MYND_1"/>
    <property type="match status" value="1"/>
</dbReference>
<dbReference type="EMBL" id="JANBVN010000051">
    <property type="protein sequence ID" value="KAJ9156761.1"/>
    <property type="molecule type" value="Genomic_DNA"/>
</dbReference>
<dbReference type="PROSITE" id="PS50865">
    <property type="entry name" value="ZF_MYND_2"/>
    <property type="match status" value="1"/>
</dbReference>
<protein>
    <submittedName>
        <fullName evidence="6">MYND finger</fullName>
    </submittedName>
</protein>
<proteinExistence type="predicted"/>
<dbReference type="InterPro" id="IPR027974">
    <property type="entry name" value="DUF4470"/>
</dbReference>
<evidence type="ECO:0000256" key="1">
    <source>
        <dbReference type="ARBA" id="ARBA00022723"/>
    </source>
</evidence>
<evidence type="ECO:0000256" key="4">
    <source>
        <dbReference type="PROSITE-ProRule" id="PRU00134"/>
    </source>
</evidence>
<evidence type="ECO:0000313" key="6">
    <source>
        <dbReference type="EMBL" id="KAJ9156761.1"/>
    </source>
</evidence>
<dbReference type="Gene3D" id="6.10.140.2220">
    <property type="match status" value="1"/>
</dbReference>
<accession>A0AA38VKH7</accession>
<evidence type="ECO:0000259" key="5">
    <source>
        <dbReference type="PROSITE" id="PS50865"/>
    </source>
</evidence>
<keyword evidence="2 4" id="KW-0863">Zinc-finger</keyword>
<feature type="domain" description="MYND-type" evidence="5">
    <location>
        <begin position="1160"/>
        <end position="1202"/>
    </location>
</feature>
<dbReference type="GO" id="GO:0000981">
    <property type="term" value="F:DNA-binding transcription factor activity, RNA polymerase II-specific"/>
    <property type="evidence" value="ECO:0007669"/>
    <property type="project" value="TreeGrafter"/>
</dbReference>
<dbReference type="GO" id="GO:0005634">
    <property type="term" value="C:nucleus"/>
    <property type="evidence" value="ECO:0007669"/>
    <property type="project" value="TreeGrafter"/>
</dbReference>
<dbReference type="PANTHER" id="PTHR10237">
    <property type="entry name" value="DEFORMED EPIDERMAL AUTOREGULATORY FACTOR 1 HOMOLOG SUPPRESSIN"/>
    <property type="match status" value="1"/>
</dbReference>
<dbReference type="GO" id="GO:0008270">
    <property type="term" value="F:zinc ion binding"/>
    <property type="evidence" value="ECO:0007669"/>
    <property type="project" value="UniProtKB-KW"/>
</dbReference>
<evidence type="ECO:0000256" key="3">
    <source>
        <dbReference type="ARBA" id="ARBA00022833"/>
    </source>
</evidence>
<gene>
    <name evidence="6" type="ORF">NKR19_g4188</name>
</gene>
<dbReference type="InterPro" id="IPR002893">
    <property type="entry name" value="Znf_MYND"/>
</dbReference>